<dbReference type="Pfam" id="PF07732">
    <property type="entry name" value="Cu-oxidase_3"/>
    <property type="match status" value="1"/>
</dbReference>
<keyword evidence="20" id="KW-1185">Reference proteome</keyword>
<comment type="subcellular location">
    <subcellularLocation>
        <location evidence="4">Secreted</location>
    </subcellularLocation>
</comment>
<feature type="region of interest" description="Disordered" evidence="14">
    <location>
        <begin position="701"/>
        <end position="733"/>
    </location>
</feature>
<reference evidence="19 20" key="1">
    <citation type="submission" date="2020-03" db="EMBL/GenBank/DDBJ databases">
        <title>Draft Genome Sequence of Cudoniella acicularis.</title>
        <authorList>
            <person name="Buettner E."/>
            <person name="Kellner H."/>
        </authorList>
    </citation>
    <scope>NUCLEOTIDE SEQUENCE [LARGE SCALE GENOMIC DNA]</scope>
    <source>
        <strain evidence="19 20">DSM 108380</strain>
    </source>
</reference>
<evidence type="ECO:0000256" key="8">
    <source>
        <dbReference type="ARBA" id="ARBA00022723"/>
    </source>
</evidence>
<evidence type="ECO:0000256" key="11">
    <source>
        <dbReference type="ARBA" id="ARBA00023008"/>
    </source>
</evidence>
<dbReference type="InterPro" id="IPR001117">
    <property type="entry name" value="Cu-oxidase_2nd"/>
</dbReference>
<keyword evidence="10" id="KW-0560">Oxidoreductase</keyword>
<dbReference type="GO" id="GO:0005507">
    <property type="term" value="F:copper ion binding"/>
    <property type="evidence" value="ECO:0007669"/>
    <property type="project" value="InterPro"/>
</dbReference>
<dbReference type="FunFam" id="2.60.40.420:FF:000038">
    <property type="entry name" value="Extracellular dihydrogeodin oxidase/laccase"/>
    <property type="match status" value="1"/>
</dbReference>
<dbReference type="SUPFAM" id="SSF49503">
    <property type="entry name" value="Cupredoxins"/>
    <property type="match status" value="3"/>
</dbReference>
<dbReference type="Gene3D" id="2.60.40.420">
    <property type="entry name" value="Cupredoxins - blue copper proteins"/>
    <property type="match status" value="3"/>
</dbReference>
<dbReference type="Proteomes" id="UP000566819">
    <property type="component" value="Unassembled WGS sequence"/>
</dbReference>
<keyword evidence="11" id="KW-0186">Copper</keyword>
<comment type="cofactor">
    <cofactor evidence="2">
        <name>Cu cation</name>
        <dbReference type="ChEBI" id="CHEBI:23378"/>
    </cofactor>
</comment>
<keyword evidence="13" id="KW-0439">Lignin degradation</keyword>
<evidence type="ECO:0000259" key="17">
    <source>
        <dbReference type="Pfam" id="PF07731"/>
    </source>
</evidence>
<keyword evidence="15" id="KW-0732">Signal</keyword>
<dbReference type="CDD" id="cd13901">
    <property type="entry name" value="CuRO_3_MaLCC_like"/>
    <property type="match status" value="1"/>
</dbReference>
<keyword evidence="9" id="KW-0677">Repeat</keyword>
<evidence type="ECO:0000256" key="14">
    <source>
        <dbReference type="SAM" id="MobiDB-lite"/>
    </source>
</evidence>
<evidence type="ECO:0000256" key="1">
    <source>
        <dbReference type="ARBA" id="ARBA00000349"/>
    </source>
</evidence>
<dbReference type="EC" id="1.10.3.2" evidence="6"/>
<evidence type="ECO:0000256" key="5">
    <source>
        <dbReference type="ARBA" id="ARBA00010609"/>
    </source>
</evidence>
<dbReference type="AlphaFoldDB" id="A0A8H4RC84"/>
<sequence length="733" mass="80702">MFFSSFLLISTAISGALAAPKPATPAKSLSKRCTNSASDRSCWGDYDLSTNYYDVVPDTGVTREYYFNIQNATAAPDGVDRIVLSVNGSVPGPTIIADWGDTVVVHVTNSMANNGSTIHWHGVRQNYTNQMDGVPSITQCPIAPGDTYTYTWRATQYGSSWYHSHFAVQAWDGIFGGIQINGPATANYDEDLGPLFLNDWSHQTAEQLAIEAAATGPPTLDNCLINGTNTYGDLGSRFETTFVSGTRYRIRLVNGAADTHFRFTIDNHTLEVIATDFVPIVPYNTTDVSIGMGQRYDLIVTASETTGNFWMRAIPQESCSDNDNVDNILGIVRYDSTSTDDPTTSSYTLSDSCDDEDITTLVPYLALSASTDPSVDDDYAVTLGRGSNLINWDMNGVSFVSEWNYPTVLAVAEGNTSFTTDEQVVELATANEWVYFVISTTFAQAHPIHLHGHDFWVLASGTGTFDADTTTLQTTNGPRRDVAMLPASGYLVIAYYTDNPGAWLLHCHIAWHASEGFALQLLEHFAFYFAYTEVNGPDGEMWAGQEQMVEENGKMLEDLLLAIKGIAFKRIVVQTSAKSDRESSLRSRRKFYESGISFSAAESQPHADRCTQSIALGLYFAVQKELGEPVTFPGTEDKYDGIDTFSSAMLNSYLEERCALTPAATNEAFNAANGDMPTWERIFIDLESFFDVKIDQDQVKKPALRPSYHESELSSPKDPSKRGVLELRNSLQQ</sequence>
<dbReference type="Pfam" id="PF00394">
    <property type="entry name" value="Cu-oxidase"/>
    <property type="match status" value="1"/>
</dbReference>
<evidence type="ECO:0000256" key="15">
    <source>
        <dbReference type="SAM" id="SignalP"/>
    </source>
</evidence>
<accession>A0A8H4RC84</accession>
<evidence type="ECO:0000313" key="20">
    <source>
        <dbReference type="Proteomes" id="UP000566819"/>
    </source>
</evidence>
<feature type="chain" id="PRO_5034472893" description="laccase" evidence="15">
    <location>
        <begin position="19"/>
        <end position="733"/>
    </location>
</feature>
<dbReference type="Gene3D" id="3.40.50.720">
    <property type="entry name" value="NAD(P)-binding Rossmann-like Domain"/>
    <property type="match status" value="1"/>
</dbReference>
<dbReference type="InterPro" id="IPR045087">
    <property type="entry name" value="Cu-oxidase_fam"/>
</dbReference>
<comment type="function">
    <text evidence="3">Lignin degradation and detoxification of lignin-derived products.</text>
</comment>
<evidence type="ECO:0000256" key="7">
    <source>
        <dbReference type="ARBA" id="ARBA00022525"/>
    </source>
</evidence>
<dbReference type="GO" id="GO:0052716">
    <property type="term" value="F:hydroquinone:oxygen oxidoreductase activity"/>
    <property type="evidence" value="ECO:0007669"/>
    <property type="project" value="UniProtKB-EC"/>
</dbReference>
<feature type="domain" description="Plastocyanin-like" evidence="18">
    <location>
        <begin position="69"/>
        <end position="183"/>
    </location>
</feature>
<dbReference type="CDD" id="cd13854">
    <property type="entry name" value="CuRO_1_MaLCC_like"/>
    <property type="match status" value="1"/>
</dbReference>
<dbReference type="InterPro" id="IPR011707">
    <property type="entry name" value="Cu-oxidase-like_N"/>
</dbReference>
<feature type="signal peptide" evidence="15">
    <location>
        <begin position="1"/>
        <end position="18"/>
    </location>
</feature>
<evidence type="ECO:0000256" key="3">
    <source>
        <dbReference type="ARBA" id="ARBA00002075"/>
    </source>
</evidence>
<dbReference type="GO" id="GO:0005576">
    <property type="term" value="C:extracellular region"/>
    <property type="evidence" value="ECO:0007669"/>
    <property type="project" value="UniProtKB-SubCell"/>
</dbReference>
<dbReference type="OrthoDB" id="2121828at2759"/>
<evidence type="ECO:0000256" key="6">
    <source>
        <dbReference type="ARBA" id="ARBA00012297"/>
    </source>
</evidence>
<dbReference type="Pfam" id="PF07731">
    <property type="entry name" value="Cu-oxidase_2"/>
    <property type="match status" value="1"/>
</dbReference>
<evidence type="ECO:0000256" key="9">
    <source>
        <dbReference type="ARBA" id="ARBA00022737"/>
    </source>
</evidence>
<gene>
    <name evidence="19" type="ORF">G7Y89_g10717</name>
</gene>
<evidence type="ECO:0000259" key="18">
    <source>
        <dbReference type="Pfam" id="PF07732"/>
    </source>
</evidence>
<comment type="similarity">
    <text evidence="5">Belongs to the multicopper oxidase family.</text>
</comment>
<dbReference type="CDD" id="cd13880">
    <property type="entry name" value="CuRO_2_MaLCC_like"/>
    <property type="match status" value="1"/>
</dbReference>
<comment type="caution">
    <text evidence="19">The sequence shown here is derived from an EMBL/GenBank/DDBJ whole genome shotgun (WGS) entry which is preliminary data.</text>
</comment>
<keyword evidence="8" id="KW-0479">Metal-binding</keyword>
<dbReference type="PANTHER" id="PTHR11709:SF502">
    <property type="entry name" value="MULTICOPPER OXIDASE"/>
    <property type="match status" value="1"/>
</dbReference>
<organism evidence="19 20">
    <name type="scientific">Cudoniella acicularis</name>
    <dbReference type="NCBI Taxonomy" id="354080"/>
    <lineage>
        <taxon>Eukaryota</taxon>
        <taxon>Fungi</taxon>
        <taxon>Dikarya</taxon>
        <taxon>Ascomycota</taxon>
        <taxon>Pezizomycotina</taxon>
        <taxon>Leotiomycetes</taxon>
        <taxon>Helotiales</taxon>
        <taxon>Tricladiaceae</taxon>
        <taxon>Cudoniella</taxon>
    </lineage>
</organism>
<protein>
    <recommendedName>
        <fullName evidence="6">laccase</fullName>
        <ecNumber evidence="6">1.10.3.2</ecNumber>
    </recommendedName>
</protein>
<evidence type="ECO:0000256" key="2">
    <source>
        <dbReference type="ARBA" id="ARBA00001935"/>
    </source>
</evidence>
<evidence type="ECO:0000256" key="4">
    <source>
        <dbReference type="ARBA" id="ARBA00004613"/>
    </source>
</evidence>
<proteinExistence type="inferred from homology"/>
<feature type="domain" description="Plastocyanin-like" evidence="17">
    <location>
        <begin position="408"/>
        <end position="523"/>
    </location>
</feature>
<dbReference type="InterPro" id="IPR008972">
    <property type="entry name" value="Cupredoxin"/>
</dbReference>
<dbReference type="EMBL" id="JAAMPI010000969">
    <property type="protein sequence ID" value="KAF4627440.1"/>
    <property type="molecule type" value="Genomic_DNA"/>
</dbReference>
<keyword evidence="7" id="KW-0964">Secreted</keyword>
<dbReference type="GO" id="GO:0046274">
    <property type="term" value="P:lignin catabolic process"/>
    <property type="evidence" value="ECO:0007669"/>
    <property type="project" value="UniProtKB-KW"/>
</dbReference>
<name>A0A8H4RC84_9HELO</name>
<keyword evidence="12" id="KW-0325">Glycoprotein</keyword>
<evidence type="ECO:0000256" key="13">
    <source>
        <dbReference type="ARBA" id="ARBA00023185"/>
    </source>
</evidence>
<comment type="catalytic activity">
    <reaction evidence="1">
        <text>4 hydroquinone + O2 = 4 benzosemiquinone + 2 H2O</text>
        <dbReference type="Rhea" id="RHEA:11276"/>
        <dbReference type="ChEBI" id="CHEBI:15377"/>
        <dbReference type="ChEBI" id="CHEBI:15379"/>
        <dbReference type="ChEBI" id="CHEBI:17594"/>
        <dbReference type="ChEBI" id="CHEBI:17977"/>
        <dbReference type="EC" id="1.10.3.2"/>
    </reaction>
</comment>
<evidence type="ECO:0000259" key="16">
    <source>
        <dbReference type="Pfam" id="PF00394"/>
    </source>
</evidence>
<dbReference type="FunFam" id="2.60.40.420:FF:000021">
    <property type="entry name" value="Extracellular dihydrogeodin oxidase/laccase"/>
    <property type="match status" value="1"/>
</dbReference>
<dbReference type="PANTHER" id="PTHR11709">
    <property type="entry name" value="MULTI-COPPER OXIDASE"/>
    <property type="match status" value="1"/>
</dbReference>
<evidence type="ECO:0000313" key="19">
    <source>
        <dbReference type="EMBL" id="KAF4627440.1"/>
    </source>
</evidence>
<feature type="domain" description="Plastocyanin-like" evidence="16">
    <location>
        <begin position="194"/>
        <end position="335"/>
    </location>
</feature>
<dbReference type="InterPro" id="IPR011706">
    <property type="entry name" value="Cu-oxidase_C"/>
</dbReference>
<evidence type="ECO:0000256" key="10">
    <source>
        <dbReference type="ARBA" id="ARBA00023002"/>
    </source>
</evidence>
<evidence type="ECO:0000256" key="12">
    <source>
        <dbReference type="ARBA" id="ARBA00023180"/>
    </source>
</evidence>